<feature type="chain" id="PRO_5045079995" description="Secreted protein" evidence="1">
    <location>
        <begin position="19"/>
        <end position="84"/>
    </location>
</feature>
<reference evidence="2" key="2">
    <citation type="submission" date="2022-01" db="EMBL/GenBank/DDBJ databases">
        <authorList>
            <person name="Yamashiro T."/>
            <person name="Shiraishi A."/>
            <person name="Satake H."/>
            <person name="Nakayama K."/>
        </authorList>
    </citation>
    <scope>NUCLEOTIDE SEQUENCE</scope>
</reference>
<dbReference type="EMBL" id="BQNB010018125">
    <property type="protein sequence ID" value="GJT70937.1"/>
    <property type="molecule type" value="Genomic_DNA"/>
</dbReference>
<evidence type="ECO:0000313" key="2">
    <source>
        <dbReference type="EMBL" id="GJT70937.1"/>
    </source>
</evidence>
<accession>A0ABQ5G5M4</accession>
<evidence type="ECO:0008006" key="4">
    <source>
        <dbReference type="Google" id="ProtNLM"/>
    </source>
</evidence>
<comment type="caution">
    <text evidence="2">The sequence shown here is derived from an EMBL/GenBank/DDBJ whole genome shotgun (WGS) entry which is preliminary data.</text>
</comment>
<keyword evidence="3" id="KW-1185">Reference proteome</keyword>
<gene>
    <name evidence="2" type="ORF">Tco_1030223</name>
</gene>
<proteinExistence type="predicted"/>
<dbReference type="Proteomes" id="UP001151760">
    <property type="component" value="Unassembled WGS sequence"/>
</dbReference>
<evidence type="ECO:0000313" key="3">
    <source>
        <dbReference type="Proteomes" id="UP001151760"/>
    </source>
</evidence>
<reference evidence="2" key="1">
    <citation type="journal article" date="2022" name="Int. J. Mol. Sci.">
        <title>Draft Genome of Tanacetum Coccineum: Genomic Comparison of Closely Related Tanacetum-Family Plants.</title>
        <authorList>
            <person name="Yamashiro T."/>
            <person name="Shiraishi A."/>
            <person name="Nakayama K."/>
            <person name="Satake H."/>
        </authorList>
    </citation>
    <scope>NUCLEOTIDE SEQUENCE</scope>
</reference>
<sequence>MSASSIVILVISNPVSWSGCLSSLAAPSQCNISAACHPYSSSVLSSLGESLPFVPYVSSQYLEALPSQSAVSKSESRVPDAMSE</sequence>
<name>A0ABQ5G5M4_9ASTR</name>
<organism evidence="2 3">
    <name type="scientific">Tanacetum coccineum</name>
    <dbReference type="NCBI Taxonomy" id="301880"/>
    <lineage>
        <taxon>Eukaryota</taxon>
        <taxon>Viridiplantae</taxon>
        <taxon>Streptophyta</taxon>
        <taxon>Embryophyta</taxon>
        <taxon>Tracheophyta</taxon>
        <taxon>Spermatophyta</taxon>
        <taxon>Magnoliopsida</taxon>
        <taxon>eudicotyledons</taxon>
        <taxon>Gunneridae</taxon>
        <taxon>Pentapetalae</taxon>
        <taxon>asterids</taxon>
        <taxon>campanulids</taxon>
        <taxon>Asterales</taxon>
        <taxon>Asteraceae</taxon>
        <taxon>Asteroideae</taxon>
        <taxon>Anthemideae</taxon>
        <taxon>Anthemidinae</taxon>
        <taxon>Tanacetum</taxon>
    </lineage>
</organism>
<keyword evidence="1" id="KW-0732">Signal</keyword>
<protein>
    <recommendedName>
        <fullName evidence="4">Secreted protein</fullName>
    </recommendedName>
</protein>
<evidence type="ECO:0000256" key="1">
    <source>
        <dbReference type="SAM" id="SignalP"/>
    </source>
</evidence>
<feature type="signal peptide" evidence="1">
    <location>
        <begin position="1"/>
        <end position="18"/>
    </location>
</feature>